<proteinExistence type="predicted"/>
<protein>
    <recommendedName>
        <fullName evidence="1">Lysine-specific metallo-endopeptidase domain-containing protein</fullName>
    </recommendedName>
</protein>
<dbReference type="Pfam" id="PF14521">
    <property type="entry name" value="Aspzincin_M35"/>
    <property type="match status" value="1"/>
</dbReference>
<dbReference type="InterPro" id="IPR024079">
    <property type="entry name" value="MetalloPept_cat_dom_sf"/>
</dbReference>
<sequence length="317" mass="35277">MACLDASCGDEVNISIDELFNNPPIPPPPHDDNVAETQVGIEEDLEQGSEDSTNSLIRVVLQLVFGRYPAPLSLKSQVAVEKGSLIETFLESRPDPQFHPGGYVTTESVEKEFTKSALLATRWVVEACEFLQLERNSKDVNELFRGWFKSDADQVKDAVGRHLFNIYSALLYLGVVKAPVDDQQCKAQGNMAYVTNKCPMGNLPYLQDEPCGQRAPVNGERLYVVHVCPVAWKESSMFHVGNIIHEASHHYGTKDLAYGIRGCLELSTLQALSNADQYVYFVQHLVALKYPDKLMRSYRGAGKGDHVADKVFVRRAG</sequence>
<dbReference type="InterPro" id="IPR029463">
    <property type="entry name" value="Lys_MEP"/>
</dbReference>
<accession>A0A812IMN9</accession>
<dbReference type="OrthoDB" id="413105at2759"/>
<evidence type="ECO:0000313" key="3">
    <source>
        <dbReference type="Proteomes" id="UP000649617"/>
    </source>
</evidence>
<keyword evidence="3" id="KW-1185">Reference proteome</keyword>
<name>A0A812IMN9_SYMPI</name>
<reference evidence="2" key="1">
    <citation type="submission" date="2021-02" db="EMBL/GenBank/DDBJ databases">
        <authorList>
            <person name="Dougan E. K."/>
            <person name="Rhodes N."/>
            <person name="Thang M."/>
            <person name="Chan C."/>
        </authorList>
    </citation>
    <scope>NUCLEOTIDE SEQUENCE</scope>
</reference>
<dbReference type="AlphaFoldDB" id="A0A812IMN9"/>
<evidence type="ECO:0000259" key="1">
    <source>
        <dbReference type="SMART" id="SM01351"/>
    </source>
</evidence>
<gene>
    <name evidence="2" type="ORF">SPIL2461_LOCUS328</name>
</gene>
<organism evidence="2 3">
    <name type="scientific">Symbiodinium pilosum</name>
    <name type="common">Dinoflagellate</name>
    <dbReference type="NCBI Taxonomy" id="2952"/>
    <lineage>
        <taxon>Eukaryota</taxon>
        <taxon>Sar</taxon>
        <taxon>Alveolata</taxon>
        <taxon>Dinophyceae</taxon>
        <taxon>Suessiales</taxon>
        <taxon>Symbiodiniaceae</taxon>
        <taxon>Symbiodinium</taxon>
    </lineage>
</organism>
<dbReference type="GO" id="GO:0004222">
    <property type="term" value="F:metalloendopeptidase activity"/>
    <property type="evidence" value="ECO:0007669"/>
    <property type="project" value="InterPro"/>
</dbReference>
<dbReference type="EMBL" id="CAJNIZ010000184">
    <property type="protein sequence ID" value="CAE7155594.1"/>
    <property type="molecule type" value="Genomic_DNA"/>
</dbReference>
<dbReference type="SMART" id="SM01351">
    <property type="entry name" value="Aspzincin_M35"/>
    <property type="match status" value="1"/>
</dbReference>
<dbReference type="SUPFAM" id="SSF55486">
    <property type="entry name" value="Metalloproteases ('zincins'), catalytic domain"/>
    <property type="match status" value="1"/>
</dbReference>
<dbReference type="Proteomes" id="UP000649617">
    <property type="component" value="Unassembled WGS sequence"/>
</dbReference>
<dbReference type="Gene3D" id="3.40.390.10">
    <property type="entry name" value="Collagenase (Catalytic Domain)"/>
    <property type="match status" value="1"/>
</dbReference>
<comment type="caution">
    <text evidence="2">The sequence shown here is derived from an EMBL/GenBank/DDBJ whole genome shotgun (WGS) entry which is preliminary data.</text>
</comment>
<feature type="domain" description="Lysine-specific metallo-endopeptidase" evidence="1">
    <location>
        <begin position="131"/>
        <end position="283"/>
    </location>
</feature>
<evidence type="ECO:0000313" key="2">
    <source>
        <dbReference type="EMBL" id="CAE7155594.1"/>
    </source>
</evidence>